<keyword evidence="1" id="KW-0472">Membrane</keyword>
<gene>
    <name evidence="2" type="ORF">DR999_PMT21280</name>
</gene>
<sequence length="107" mass="11825">MGKEGDRRVGVGRTVRALSVTVAESELTSLSLPPTEVIVSGEFCSEDEDEELDGLWSTISVFITLFLLSVCYSATVTLFKVKWFFSAMVQLKKASGPEYKNVIQRVV</sequence>
<keyword evidence="1" id="KW-0812">Transmembrane</keyword>
<name>A0A4D9DKG7_9SAUR</name>
<dbReference type="OrthoDB" id="8694217at2759"/>
<feature type="transmembrane region" description="Helical" evidence="1">
    <location>
        <begin position="55"/>
        <end position="79"/>
    </location>
</feature>
<keyword evidence="3" id="KW-1185">Reference proteome</keyword>
<evidence type="ECO:0000256" key="1">
    <source>
        <dbReference type="SAM" id="Phobius"/>
    </source>
</evidence>
<organism evidence="2 3">
    <name type="scientific">Platysternon megacephalum</name>
    <name type="common">big-headed turtle</name>
    <dbReference type="NCBI Taxonomy" id="55544"/>
    <lineage>
        <taxon>Eukaryota</taxon>
        <taxon>Metazoa</taxon>
        <taxon>Chordata</taxon>
        <taxon>Craniata</taxon>
        <taxon>Vertebrata</taxon>
        <taxon>Euteleostomi</taxon>
        <taxon>Archelosauria</taxon>
        <taxon>Testudinata</taxon>
        <taxon>Testudines</taxon>
        <taxon>Cryptodira</taxon>
        <taxon>Durocryptodira</taxon>
        <taxon>Testudinoidea</taxon>
        <taxon>Platysternidae</taxon>
        <taxon>Platysternon</taxon>
    </lineage>
</organism>
<dbReference type="Proteomes" id="UP000297703">
    <property type="component" value="Unassembled WGS sequence"/>
</dbReference>
<reference evidence="2 3" key="1">
    <citation type="submission" date="2019-04" db="EMBL/GenBank/DDBJ databases">
        <title>Draft genome of the big-headed turtle Platysternon megacephalum.</title>
        <authorList>
            <person name="Gong S."/>
        </authorList>
    </citation>
    <scope>NUCLEOTIDE SEQUENCE [LARGE SCALE GENOMIC DNA]</scope>
    <source>
        <strain evidence="2">DO16091913</strain>
        <tissue evidence="2">Muscle</tissue>
    </source>
</reference>
<comment type="caution">
    <text evidence="2">The sequence shown here is derived from an EMBL/GenBank/DDBJ whole genome shotgun (WGS) entry which is preliminary data.</text>
</comment>
<keyword evidence="1" id="KW-1133">Transmembrane helix</keyword>
<dbReference type="EMBL" id="QXTE01000558">
    <property type="protein sequence ID" value="TFJ96911.1"/>
    <property type="molecule type" value="Genomic_DNA"/>
</dbReference>
<dbReference type="AlphaFoldDB" id="A0A4D9DKG7"/>
<protein>
    <submittedName>
        <fullName evidence="2">Ig gamma-3 chain C region</fullName>
    </submittedName>
</protein>
<evidence type="ECO:0000313" key="2">
    <source>
        <dbReference type="EMBL" id="TFJ96911.1"/>
    </source>
</evidence>
<proteinExistence type="predicted"/>
<reference evidence="2 3" key="2">
    <citation type="submission" date="2019-04" db="EMBL/GenBank/DDBJ databases">
        <title>The genome sequence of big-headed turtle.</title>
        <authorList>
            <person name="Gong S."/>
        </authorList>
    </citation>
    <scope>NUCLEOTIDE SEQUENCE [LARGE SCALE GENOMIC DNA]</scope>
    <source>
        <strain evidence="2">DO16091913</strain>
        <tissue evidence="2">Muscle</tissue>
    </source>
</reference>
<evidence type="ECO:0000313" key="3">
    <source>
        <dbReference type="Proteomes" id="UP000297703"/>
    </source>
</evidence>
<accession>A0A4D9DKG7</accession>